<evidence type="ECO:0000313" key="3">
    <source>
        <dbReference type="EMBL" id="AQS39085.1"/>
    </source>
</evidence>
<keyword evidence="1" id="KW-0902">Two-component regulatory system</keyword>
<evidence type="ECO:0000313" key="4">
    <source>
        <dbReference type="Proteomes" id="UP000189545"/>
    </source>
</evidence>
<dbReference type="GO" id="GO:0004672">
    <property type="term" value="F:protein kinase activity"/>
    <property type="evidence" value="ECO:0007669"/>
    <property type="project" value="UniProtKB-ARBA"/>
</dbReference>
<evidence type="ECO:0000259" key="2">
    <source>
        <dbReference type="Pfam" id="PF01627"/>
    </source>
</evidence>
<organism evidence="3 4">
    <name type="scientific">Shewanella psychrophila</name>
    <dbReference type="NCBI Taxonomy" id="225848"/>
    <lineage>
        <taxon>Bacteria</taxon>
        <taxon>Pseudomonadati</taxon>
        <taxon>Pseudomonadota</taxon>
        <taxon>Gammaproteobacteria</taxon>
        <taxon>Alteromonadales</taxon>
        <taxon>Shewanellaceae</taxon>
        <taxon>Shewanella</taxon>
    </lineage>
</organism>
<dbReference type="OrthoDB" id="9922143at2"/>
<reference evidence="3 4" key="1">
    <citation type="submission" date="2016-03" db="EMBL/GenBank/DDBJ databases">
        <title>Complete genome sequence of Shewanella psychrophila WP2, a deep sea bacterium isolated from west Pacific sediment.</title>
        <authorList>
            <person name="Xu G."/>
            <person name="Jian H."/>
        </authorList>
    </citation>
    <scope>NUCLEOTIDE SEQUENCE [LARGE SCALE GENOMIC DNA]</scope>
    <source>
        <strain evidence="3 4">WP2</strain>
    </source>
</reference>
<dbReference type="Pfam" id="PF01627">
    <property type="entry name" value="Hpt"/>
    <property type="match status" value="1"/>
</dbReference>
<name>A0A1S6HU60_9GAMM</name>
<dbReference type="KEGG" id="spsw:Sps_03970"/>
<sequence length="130" mass="15168">MQIPEKPEIPEIPEELTRFWNDVCDRDLQFAIEICAQYEEYIDTQINLLKALICDDSHVKSNKQDLQFTEEILHRLTGSLALLGFDLQSHYLHSLEKQFINKTASLDRATFDNIHSQVSEVSTLIRQHCH</sequence>
<gene>
    <name evidence="3" type="ORF">Sps_03970</name>
</gene>
<evidence type="ECO:0000256" key="1">
    <source>
        <dbReference type="ARBA" id="ARBA00023012"/>
    </source>
</evidence>
<dbReference type="InterPro" id="IPR036641">
    <property type="entry name" value="HPT_dom_sf"/>
</dbReference>
<proteinExistence type="predicted"/>
<dbReference type="Proteomes" id="UP000189545">
    <property type="component" value="Chromosome"/>
</dbReference>
<feature type="domain" description="HPt" evidence="2">
    <location>
        <begin position="35"/>
        <end position="121"/>
    </location>
</feature>
<dbReference type="InterPro" id="IPR008207">
    <property type="entry name" value="Sig_transdc_His_kin_Hpt_dom"/>
</dbReference>
<dbReference type="RefSeq" id="WP_077754047.1">
    <property type="nucleotide sequence ID" value="NZ_CP014782.1"/>
</dbReference>
<dbReference type="GO" id="GO:0000160">
    <property type="term" value="P:phosphorelay signal transduction system"/>
    <property type="evidence" value="ECO:0007669"/>
    <property type="project" value="UniProtKB-KW"/>
</dbReference>
<dbReference type="EMBL" id="CP014782">
    <property type="protein sequence ID" value="AQS39085.1"/>
    <property type="molecule type" value="Genomic_DNA"/>
</dbReference>
<dbReference type="AlphaFoldDB" id="A0A1S6HU60"/>
<protein>
    <submittedName>
        <fullName evidence="3">Hpt domain-containing protein</fullName>
    </submittedName>
</protein>
<dbReference type="SUPFAM" id="SSF47226">
    <property type="entry name" value="Histidine-containing phosphotransfer domain, HPT domain"/>
    <property type="match status" value="1"/>
</dbReference>
<keyword evidence="4" id="KW-1185">Reference proteome</keyword>
<accession>A0A1S6HU60</accession>